<keyword evidence="1" id="KW-0812">Transmembrane</keyword>
<accession>A0AA36CUN7</accession>
<dbReference type="EMBL" id="CATQJA010002640">
    <property type="protein sequence ID" value="CAJ0575683.1"/>
    <property type="molecule type" value="Genomic_DNA"/>
</dbReference>
<keyword evidence="1" id="KW-1133">Transmembrane helix</keyword>
<dbReference type="AlphaFoldDB" id="A0AA36CUN7"/>
<feature type="transmembrane region" description="Helical" evidence="1">
    <location>
        <begin position="121"/>
        <end position="143"/>
    </location>
</feature>
<organism evidence="2 3">
    <name type="scientific">Mesorhabditis spiculigera</name>
    <dbReference type="NCBI Taxonomy" id="96644"/>
    <lineage>
        <taxon>Eukaryota</taxon>
        <taxon>Metazoa</taxon>
        <taxon>Ecdysozoa</taxon>
        <taxon>Nematoda</taxon>
        <taxon>Chromadorea</taxon>
        <taxon>Rhabditida</taxon>
        <taxon>Rhabditina</taxon>
        <taxon>Rhabditomorpha</taxon>
        <taxon>Rhabditoidea</taxon>
        <taxon>Rhabditidae</taxon>
        <taxon>Mesorhabditinae</taxon>
        <taxon>Mesorhabditis</taxon>
    </lineage>
</organism>
<evidence type="ECO:0000256" key="1">
    <source>
        <dbReference type="SAM" id="Phobius"/>
    </source>
</evidence>
<sequence>MNAVGRRAPWAREGAPVVLASIFSFAFLLLPILPILTACNEEATYLGRFRSKRRFMSGSAMRGSGRSKPYSEQEYKDCLARQPYRWTVYAIYVILWMLVCSLAFLAYTTMRAGPQSRATRIIVGSLLPLSIVCATGLAIGLTVESFD</sequence>
<feature type="transmembrane region" description="Helical" evidence="1">
    <location>
        <begin position="15"/>
        <end position="36"/>
    </location>
</feature>
<reference evidence="2" key="1">
    <citation type="submission" date="2023-06" db="EMBL/GenBank/DDBJ databases">
        <authorList>
            <person name="Delattre M."/>
        </authorList>
    </citation>
    <scope>NUCLEOTIDE SEQUENCE</scope>
    <source>
        <strain evidence="2">AF72</strain>
    </source>
</reference>
<keyword evidence="1" id="KW-0472">Membrane</keyword>
<feature type="non-terminal residue" evidence="2">
    <location>
        <position position="1"/>
    </location>
</feature>
<comment type="caution">
    <text evidence="2">The sequence shown here is derived from an EMBL/GenBank/DDBJ whole genome shotgun (WGS) entry which is preliminary data.</text>
</comment>
<keyword evidence="3" id="KW-1185">Reference proteome</keyword>
<evidence type="ECO:0000313" key="3">
    <source>
        <dbReference type="Proteomes" id="UP001177023"/>
    </source>
</evidence>
<feature type="transmembrane region" description="Helical" evidence="1">
    <location>
        <begin position="89"/>
        <end position="109"/>
    </location>
</feature>
<evidence type="ECO:0000313" key="2">
    <source>
        <dbReference type="EMBL" id="CAJ0575683.1"/>
    </source>
</evidence>
<dbReference type="Proteomes" id="UP001177023">
    <property type="component" value="Unassembled WGS sequence"/>
</dbReference>
<name>A0AA36CUN7_9BILA</name>
<proteinExistence type="predicted"/>
<protein>
    <submittedName>
        <fullName evidence="2">Uncharacterized protein</fullName>
    </submittedName>
</protein>
<gene>
    <name evidence="2" type="ORF">MSPICULIGERA_LOCUS13992</name>
</gene>